<reference evidence="17" key="1">
    <citation type="journal article" date="2008" name="Proc. Natl. Acad. Sci. U.S.A.">
        <title>Horizontal gene transfer of the algal nuclear gene psbO to the photosynthetic sea slug Elysia chlorotica.</title>
        <authorList>
            <person name="Rumpho M.E."/>
            <person name="Worful J.M."/>
            <person name="Lee J."/>
            <person name="Kannan K."/>
            <person name="Tyler M.S."/>
            <person name="Bhattacharya D."/>
            <person name="Moustafa A."/>
            <person name="Manhart J.R."/>
        </authorList>
    </citation>
    <scope>NUCLEOTIDE SEQUENCE [LARGE SCALE GENOMIC DNA]</scope>
    <source>
        <strain>CCMP2940</strain>
    </source>
</reference>
<dbReference type="InterPro" id="IPR007645">
    <property type="entry name" value="RNA_pol_Rpb2_3"/>
</dbReference>
<gene>
    <name evidence="7 17" type="primary">rpoB</name>
</gene>
<dbReference type="CDD" id="cd00653">
    <property type="entry name" value="RNA_pol_B_RPB2"/>
    <property type="match status" value="1"/>
</dbReference>
<evidence type="ECO:0000256" key="3">
    <source>
        <dbReference type="ARBA" id="ARBA00022679"/>
    </source>
</evidence>
<dbReference type="NCBIfam" id="NF001616">
    <property type="entry name" value="PRK00405.1"/>
    <property type="match status" value="1"/>
</dbReference>
<organism evidence="17">
    <name type="scientific">Vaucheria litorea</name>
    <name type="common">Yellow-green alga</name>
    <dbReference type="NCBI Taxonomy" id="109269"/>
    <lineage>
        <taxon>Eukaryota</taxon>
        <taxon>Sar</taxon>
        <taxon>Stramenopiles</taxon>
        <taxon>Ochrophyta</taxon>
        <taxon>PX clade</taxon>
        <taxon>Xanthophyceae</taxon>
        <taxon>Vaucheriales</taxon>
        <taxon>Vaucheriaceae</taxon>
        <taxon>Vaucheria</taxon>
    </lineage>
</organism>
<comment type="similarity">
    <text evidence="1 7 8">Belongs to the RNA polymerase beta chain family.</text>
</comment>
<comment type="subunit">
    <text evidence="7 9">In plastids the minimal PEP RNA polymerase catalytic core is composed of four subunits: alpha, beta, beta', and beta''. When a (nuclear-encoded) sigma factor is associated with the core the holoenzyme is formed, which can initiate transcription.</text>
</comment>
<dbReference type="PANTHER" id="PTHR20856">
    <property type="entry name" value="DNA-DIRECTED RNA POLYMERASE I SUBUNIT 2"/>
    <property type="match status" value="1"/>
</dbReference>
<dbReference type="InterPro" id="IPR010243">
    <property type="entry name" value="RNA_pol_bsu_bac"/>
</dbReference>
<dbReference type="GO" id="GO:0006351">
    <property type="term" value="P:DNA-templated transcription"/>
    <property type="evidence" value="ECO:0007669"/>
    <property type="project" value="UniProtKB-UniRule"/>
</dbReference>
<feature type="domain" description="RNA polymerase Rpb2" evidence="13">
    <location>
        <begin position="130"/>
        <end position="320"/>
    </location>
</feature>
<dbReference type="InterPro" id="IPR037033">
    <property type="entry name" value="DNA-dir_RNAP_su2_hyb_sf"/>
</dbReference>
<feature type="domain" description="RNA polymerase beta subunit protrusion" evidence="14">
    <location>
        <begin position="67"/>
        <end position="363"/>
    </location>
</feature>
<dbReference type="Gene3D" id="3.90.1800.10">
    <property type="entry name" value="RNA polymerase alpha subunit dimerisation domain"/>
    <property type="match status" value="1"/>
</dbReference>
<dbReference type="GO" id="GO:0032549">
    <property type="term" value="F:ribonucleoside binding"/>
    <property type="evidence" value="ECO:0007669"/>
    <property type="project" value="InterPro"/>
</dbReference>
<dbReference type="InterPro" id="IPR007120">
    <property type="entry name" value="DNA-dir_RNAP_su2_dom"/>
</dbReference>
<geneLocation type="chloroplast" evidence="17"/>
<feature type="domain" description="RNA polymerase Rpb2" evidence="15">
    <location>
        <begin position="379"/>
        <end position="447"/>
    </location>
</feature>
<evidence type="ECO:0000256" key="10">
    <source>
        <dbReference type="SAM" id="Coils"/>
    </source>
</evidence>
<dbReference type="EC" id="2.7.7.6" evidence="7"/>
<evidence type="ECO:0000259" key="12">
    <source>
        <dbReference type="Pfam" id="PF04560"/>
    </source>
</evidence>
<accession>B7T1S6</accession>
<dbReference type="HAMAP" id="MF_01321">
    <property type="entry name" value="RNApol_bact_RpoB"/>
    <property type="match status" value="1"/>
</dbReference>
<dbReference type="SUPFAM" id="SSF64484">
    <property type="entry name" value="beta and beta-prime subunits of DNA dependent RNA-polymerase"/>
    <property type="match status" value="1"/>
</dbReference>
<dbReference type="EMBL" id="EU912438">
    <property type="protein sequence ID" value="ACF70892.1"/>
    <property type="molecule type" value="Genomic_DNA"/>
</dbReference>
<dbReference type="Pfam" id="PF04561">
    <property type="entry name" value="RNA_pol_Rpb2_2"/>
    <property type="match status" value="1"/>
</dbReference>
<keyword evidence="4 7" id="KW-0548">Nucleotidyltransferase</keyword>
<dbReference type="InterPro" id="IPR007642">
    <property type="entry name" value="RNA_pol_Rpb2_2"/>
</dbReference>
<keyword evidence="10" id="KW-0175">Coiled coil</keyword>
<evidence type="ECO:0000256" key="9">
    <source>
        <dbReference type="RuleBase" id="RU363031"/>
    </source>
</evidence>
<evidence type="ECO:0000259" key="14">
    <source>
        <dbReference type="Pfam" id="PF04563"/>
    </source>
</evidence>
<evidence type="ECO:0000256" key="4">
    <source>
        <dbReference type="ARBA" id="ARBA00022695"/>
    </source>
</evidence>
<dbReference type="FunFam" id="3.90.1800.10:FF:000001">
    <property type="entry name" value="DNA-directed RNA polymerase subunit beta"/>
    <property type="match status" value="1"/>
</dbReference>
<dbReference type="Gene3D" id="2.40.270.10">
    <property type="entry name" value="DNA-directed RNA polymerase, subunit 2, domain 6"/>
    <property type="match status" value="1"/>
</dbReference>
<dbReference type="GeneID" id="7055983"/>
<evidence type="ECO:0000256" key="8">
    <source>
        <dbReference type="RuleBase" id="RU000434"/>
    </source>
</evidence>
<protein>
    <recommendedName>
        <fullName evidence="7">DNA-directed RNA polymerase subunit beta</fullName>
        <ecNumber evidence="7">2.7.7.6</ecNumber>
    </recommendedName>
    <alternativeName>
        <fullName evidence="7">PEP</fullName>
    </alternativeName>
    <alternativeName>
        <fullName evidence="7">Plastid-encoded RNA polymerase subunit beta</fullName>
        <shortName evidence="7">RNA polymerase subunit beta</shortName>
    </alternativeName>
</protein>
<comment type="catalytic activity">
    <reaction evidence="6 7 9">
        <text>RNA(n) + a ribonucleoside 5'-triphosphate = RNA(n+1) + diphosphate</text>
        <dbReference type="Rhea" id="RHEA:21248"/>
        <dbReference type="Rhea" id="RHEA-COMP:14527"/>
        <dbReference type="Rhea" id="RHEA-COMP:17342"/>
        <dbReference type="ChEBI" id="CHEBI:33019"/>
        <dbReference type="ChEBI" id="CHEBI:61557"/>
        <dbReference type="ChEBI" id="CHEBI:140395"/>
        <dbReference type="EC" id="2.7.7.6"/>
    </reaction>
</comment>
<comment type="subcellular location">
    <subcellularLocation>
        <location evidence="7">Plastid</location>
        <location evidence="7">Chloroplast</location>
    </subcellularLocation>
</comment>
<evidence type="ECO:0000313" key="17">
    <source>
        <dbReference type="EMBL" id="ACF70892.1"/>
    </source>
</evidence>
<evidence type="ECO:0000256" key="2">
    <source>
        <dbReference type="ARBA" id="ARBA00022478"/>
    </source>
</evidence>
<keyword evidence="17" id="KW-0150">Chloroplast</keyword>
<dbReference type="InterPro" id="IPR007641">
    <property type="entry name" value="RNA_pol_Rpb2_7"/>
</dbReference>
<dbReference type="InterPro" id="IPR037034">
    <property type="entry name" value="RNA_pol_Rpb2_2_sf"/>
</dbReference>
<dbReference type="Pfam" id="PF04560">
    <property type="entry name" value="RNA_pol_Rpb2_7"/>
    <property type="match status" value="1"/>
</dbReference>
<evidence type="ECO:0000256" key="6">
    <source>
        <dbReference type="ARBA" id="ARBA00048552"/>
    </source>
</evidence>
<evidence type="ECO:0000259" key="11">
    <source>
        <dbReference type="Pfam" id="PF00562"/>
    </source>
</evidence>
<feature type="domain" description="RNA polymerase Rpb2" evidence="12">
    <location>
        <begin position="993"/>
        <end position="1067"/>
    </location>
</feature>
<dbReference type="PROSITE" id="PS01166">
    <property type="entry name" value="RNA_POL_BETA"/>
    <property type="match status" value="1"/>
</dbReference>
<dbReference type="GO" id="GO:0009507">
    <property type="term" value="C:chloroplast"/>
    <property type="evidence" value="ECO:0007669"/>
    <property type="project" value="UniProtKB-SubCell"/>
</dbReference>
<dbReference type="Gene3D" id="3.90.1100.10">
    <property type="match status" value="1"/>
</dbReference>
<dbReference type="Pfam" id="PF04565">
    <property type="entry name" value="RNA_pol_Rpb2_3"/>
    <property type="match status" value="1"/>
</dbReference>
<name>B7T1S6_VAULI</name>
<evidence type="ECO:0000259" key="13">
    <source>
        <dbReference type="Pfam" id="PF04561"/>
    </source>
</evidence>
<keyword evidence="5 7" id="KW-0804">Transcription</keyword>
<dbReference type="InterPro" id="IPR015712">
    <property type="entry name" value="DNA-dir_RNA_pol_su2"/>
</dbReference>
<proteinExistence type="inferred from homology"/>
<comment type="function">
    <text evidence="7 9">DNA-dependent RNA polymerase catalyzes the transcription of DNA into RNA using the four ribonucleoside triphosphates as substrates.</text>
</comment>
<keyword evidence="17" id="KW-0934">Plastid</keyword>
<dbReference type="InterPro" id="IPR007121">
    <property type="entry name" value="RNA_pol_bsu_CS"/>
</dbReference>
<evidence type="ECO:0000256" key="5">
    <source>
        <dbReference type="ARBA" id="ARBA00023163"/>
    </source>
</evidence>
<dbReference type="Gene3D" id="3.90.1110.10">
    <property type="entry name" value="RNA polymerase Rpb2, domain 2"/>
    <property type="match status" value="1"/>
</dbReference>
<dbReference type="Gene3D" id="2.40.50.150">
    <property type="match status" value="1"/>
</dbReference>
<evidence type="ECO:0000259" key="15">
    <source>
        <dbReference type="Pfam" id="PF04565"/>
    </source>
</evidence>
<dbReference type="RefSeq" id="YP_002327475.1">
    <property type="nucleotide sequence ID" value="NC_011600.1"/>
</dbReference>
<dbReference type="GO" id="GO:0003899">
    <property type="term" value="F:DNA-directed RNA polymerase activity"/>
    <property type="evidence" value="ECO:0007669"/>
    <property type="project" value="UniProtKB-UniRule"/>
</dbReference>
<dbReference type="InterPro" id="IPR042107">
    <property type="entry name" value="DNA-dir_RNA_pol_bsu_ext_1_sf"/>
</dbReference>
<dbReference type="InterPro" id="IPR014724">
    <property type="entry name" value="RNA_pol_RPB2_OB-fold"/>
</dbReference>
<keyword evidence="2 7" id="KW-0240">DNA-directed RNA polymerase</keyword>
<dbReference type="Gene3D" id="2.30.150.10">
    <property type="entry name" value="DNA-directed RNA polymerase, beta subunit, external 1 domain"/>
    <property type="match status" value="1"/>
</dbReference>
<evidence type="ECO:0000259" key="16">
    <source>
        <dbReference type="Pfam" id="PF10385"/>
    </source>
</evidence>
<dbReference type="NCBIfam" id="TIGR02013">
    <property type="entry name" value="rpoB"/>
    <property type="match status" value="1"/>
</dbReference>
<feature type="coiled-coil region" evidence="10">
    <location>
        <begin position="214"/>
        <end position="248"/>
    </location>
</feature>
<evidence type="ECO:0000256" key="7">
    <source>
        <dbReference type="HAMAP-Rule" id="MF_01321"/>
    </source>
</evidence>
<sequence>MNQNLHITNLPDLLEIQKSSFCWFLSKGLPQELSKFSSIFDLTGDLELKIYGNEYKFKKPEFSHLIAKQKKLTYSIKVYIFIELIDQFLTNTKTILKKQKILLCEIPLMTNKGTFIINGVERIIVNQLVRSPGLYYKKESKKNQSYDIYSATIITNRGAWLTFELKSDLIWVRINKKEKIPINVFLAGLDLKTQEIYQTIKNYKFLINSINKTKLEFEKKYADGRKKNEKLEKTYNKTEEILAIAEIRDLICSQILNPKYYDLGEIGRIKINKKLDLNLSLSIRTLTLKDILKIIDSLIEIRLYNGEVDDIDSLINRRVRCVGELIQLQIRIGLNRLKRNTIEKLSTCDLDEFRANTVINTRPLIAVLNEFFGSSQLSQFMDETNPLAELTHKRRISALGPGGLNTEHVTFSTRDIHPTQYGRLCPVQTPEGKNAGLISSLASYAKINHYGFIETPFFKVIDAQVFKKIIPVYLSAEQEKLYKIAPADIKLTNDDYIEKYIIPVRYNEEFTLATRHEVEFVAISPVQIISIAAALIPFLEHDDANRALMGSNMQRQAVPLLWPQKPVVGTGLEAQIAIDSTTGILNYHTGIVTSVTANEIIVKSIKEKSFSEYRCYKVEKYRRSNQNTCVNQKAIVWPGQLVNSGQILADGPATDEGELALGQNLTVAYMPWEGYNYEDAILVSERLVLLDLFTSIHIEKYEIAIRNTRSGMEEITSQIPNVNEHSIRNLDENGLIRKGSLVEPYDILVGKVTPKDKSDELPPEGKLMKAIFGLKTETVRDTSLRVPKGIKGRVIDILLLSKENGDEVAQGIVNLVQVFIAEVRKVKIGDKIAGRHGNKGIISKILPIEDMPYLPDGKIIDIIFNPLGVPSRMNVGQIFECLLGFAGDNLNKRFKILPFDEMYSSEASRILINNKLKEAALKTKKSWLFNEYSPGKVLLKDGRTGENFDNPILVGKTYILKLIHLVDDKLHARSIGPYSLITQQPLGGKSQKGGQRFGEMEVWALEAFGAAYTLQELLTVKSDDIQGRNNVLYAIVKGQPIPKPGVPESFKVLLRELRALGLDITTHQIMKLKTGQTKSKEVDLFNDLGFIK</sequence>
<evidence type="ECO:0000256" key="1">
    <source>
        <dbReference type="ARBA" id="ARBA00006835"/>
    </source>
</evidence>
<feature type="domain" description="DNA-directed RNA polymerase beta subunit external 1" evidence="16">
    <location>
        <begin position="459"/>
        <end position="524"/>
    </location>
</feature>
<dbReference type="Pfam" id="PF10385">
    <property type="entry name" value="RNA_pol_Rpb2_45"/>
    <property type="match status" value="1"/>
</dbReference>
<keyword evidence="3 7" id="KW-0808">Transferase</keyword>
<dbReference type="Gene3D" id="2.40.50.100">
    <property type="match status" value="1"/>
</dbReference>
<feature type="domain" description="DNA-directed RNA polymerase subunit 2 hybrid-binding" evidence="11">
    <location>
        <begin position="588"/>
        <end position="991"/>
    </location>
</feature>
<dbReference type="GO" id="GO:0003677">
    <property type="term" value="F:DNA binding"/>
    <property type="evidence" value="ECO:0007669"/>
    <property type="project" value="UniProtKB-UniRule"/>
</dbReference>
<dbReference type="Pfam" id="PF00562">
    <property type="entry name" value="RNA_pol_Rpb2_6"/>
    <property type="match status" value="1"/>
</dbReference>
<dbReference type="Pfam" id="PF04563">
    <property type="entry name" value="RNA_pol_Rpb2_1"/>
    <property type="match status" value="1"/>
</dbReference>
<dbReference type="InterPro" id="IPR007644">
    <property type="entry name" value="RNA_pol_bsu_protrusion"/>
</dbReference>
<dbReference type="GO" id="GO:0000428">
    <property type="term" value="C:DNA-directed RNA polymerase complex"/>
    <property type="evidence" value="ECO:0007669"/>
    <property type="project" value="UniProtKB-KW"/>
</dbReference>
<dbReference type="AlphaFoldDB" id="B7T1S6"/>
<dbReference type="InterPro" id="IPR019462">
    <property type="entry name" value="DNA-dir_RNA_pol_bsu_external_1"/>
</dbReference>